<name>A0A917MUU2_9BACT</name>
<dbReference type="AlphaFoldDB" id="A0A917MUU2"/>
<evidence type="ECO:0000313" key="3">
    <source>
        <dbReference type="Proteomes" id="UP000627292"/>
    </source>
</evidence>
<feature type="domain" description="PKD" evidence="1">
    <location>
        <begin position="682"/>
        <end position="722"/>
    </location>
</feature>
<keyword evidence="3" id="KW-1185">Reference proteome</keyword>
<dbReference type="InterPro" id="IPR026341">
    <property type="entry name" value="T9SS_type_B"/>
</dbReference>
<accession>A0A917MUU2</accession>
<dbReference type="InterPro" id="IPR035234">
    <property type="entry name" value="IgGFc-bd_N"/>
</dbReference>
<dbReference type="InterPro" id="IPR022409">
    <property type="entry name" value="PKD/Chitinase_dom"/>
</dbReference>
<feature type="domain" description="PKD" evidence="1">
    <location>
        <begin position="761"/>
        <end position="820"/>
    </location>
</feature>
<dbReference type="SMART" id="SM00089">
    <property type="entry name" value="PKD"/>
    <property type="match status" value="3"/>
</dbReference>
<comment type="caution">
    <text evidence="2">The sequence shown here is derived from an EMBL/GenBank/DDBJ whole genome shotgun (WGS) entry which is preliminary data.</text>
</comment>
<reference evidence="2" key="1">
    <citation type="journal article" date="2014" name="Int. J. Syst. Evol. Microbiol.">
        <title>Complete genome sequence of Corynebacterium casei LMG S-19264T (=DSM 44701T), isolated from a smear-ripened cheese.</title>
        <authorList>
            <consortium name="US DOE Joint Genome Institute (JGI-PGF)"/>
            <person name="Walter F."/>
            <person name="Albersmeier A."/>
            <person name="Kalinowski J."/>
            <person name="Ruckert C."/>
        </authorList>
    </citation>
    <scope>NUCLEOTIDE SEQUENCE</scope>
    <source>
        <strain evidence="2">CGMCC 1.15290</strain>
    </source>
</reference>
<dbReference type="InterPro" id="IPR000601">
    <property type="entry name" value="PKD_dom"/>
</dbReference>
<dbReference type="PROSITE" id="PS50093">
    <property type="entry name" value="PKD"/>
    <property type="match status" value="3"/>
</dbReference>
<dbReference type="InterPro" id="IPR035986">
    <property type="entry name" value="PKD_dom_sf"/>
</dbReference>
<organism evidence="2 3">
    <name type="scientific">Filimonas zeae</name>
    <dbReference type="NCBI Taxonomy" id="1737353"/>
    <lineage>
        <taxon>Bacteria</taxon>
        <taxon>Pseudomonadati</taxon>
        <taxon>Bacteroidota</taxon>
        <taxon>Chitinophagia</taxon>
        <taxon>Chitinophagales</taxon>
        <taxon>Chitinophagaceae</taxon>
        <taxon>Filimonas</taxon>
    </lineage>
</organism>
<dbReference type="CDD" id="cd00146">
    <property type="entry name" value="PKD"/>
    <property type="match status" value="2"/>
</dbReference>
<protein>
    <recommendedName>
        <fullName evidence="1">PKD domain-containing protein</fullName>
    </recommendedName>
</protein>
<evidence type="ECO:0000313" key="2">
    <source>
        <dbReference type="EMBL" id="GGH65115.1"/>
    </source>
</evidence>
<dbReference type="NCBIfam" id="TIGR04131">
    <property type="entry name" value="Bac_Flav_CTERM"/>
    <property type="match status" value="1"/>
</dbReference>
<evidence type="ECO:0000259" key="1">
    <source>
        <dbReference type="PROSITE" id="PS50093"/>
    </source>
</evidence>
<feature type="domain" description="PKD" evidence="1">
    <location>
        <begin position="567"/>
        <end position="635"/>
    </location>
</feature>
<dbReference type="Pfam" id="PF18911">
    <property type="entry name" value="PKD_4"/>
    <property type="match status" value="3"/>
</dbReference>
<dbReference type="Pfam" id="PF13585">
    <property type="entry name" value="CHU_C"/>
    <property type="match status" value="1"/>
</dbReference>
<dbReference type="InterPro" id="IPR013783">
    <property type="entry name" value="Ig-like_fold"/>
</dbReference>
<dbReference type="SUPFAM" id="SSF49299">
    <property type="entry name" value="PKD domain"/>
    <property type="match status" value="3"/>
</dbReference>
<dbReference type="Gene3D" id="2.60.40.10">
    <property type="entry name" value="Immunoglobulins"/>
    <property type="match status" value="3"/>
</dbReference>
<dbReference type="EMBL" id="BMIB01000002">
    <property type="protein sequence ID" value="GGH65115.1"/>
    <property type="molecule type" value="Genomic_DNA"/>
</dbReference>
<dbReference type="Pfam" id="PF17517">
    <property type="entry name" value="IgGFc_binding"/>
    <property type="match status" value="1"/>
</dbReference>
<reference evidence="2" key="2">
    <citation type="submission" date="2020-09" db="EMBL/GenBank/DDBJ databases">
        <authorList>
            <person name="Sun Q."/>
            <person name="Zhou Y."/>
        </authorList>
    </citation>
    <scope>NUCLEOTIDE SEQUENCE</scope>
    <source>
        <strain evidence="2">CGMCC 1.15290</strain>
    </source>
</reference>
<proteinExistence type="predicted"/>
<dbReference type="Proteomes" id="UP000627292">
    <property type="component" value="Unassembled WGS sequence"/>
</dbReference>
<gene>
    <name evidence="2" type="ORF">GCM10011379_17910</name>
</gene>
<sequence>MLWLTAGVLTAKGQLASSREMDFVVVYPFTNTNQASIYICTRDEPATVTLNIRTDAGITPRVYQVAARTAMEVQLTNLSTIILFAGVGVSHERVFNRCVEVHSTAPISLYSHFYSPDYAGGTQVLPVDAWGFTYQTMDAPYDNNGYVCVAAAFDDTRVEITPPIDTEGGRPAGVPFTVDLKKGQVYQMLSSAVTRTDKGELTGTRVRSVPGASGRCQPVAVYAGASSMYIHTEYPSFDGSSDFEIKQMTPLTSLGKRFLTAPYSASGNSKTFNYSIIRIMVTNPATVVKVNGVVQTGLINNTYYQLITKTASYIEADQPIAVAQCMLSRSEPNYPVSGEGDGEMVMISPLENAGKAAEFINTYRFEVLYNYVTLVIPTEGLKSLTIDGSNTFDHTYPHPNAPGYTVVIKRWISEGRYCAVKSDSAFTALAYGMVGYESYVFDVTRIHVPKTEVWMGGEVGGGITKASCIKDSFGFVLKTEYKPERIEWALKGIAGLVPNAADVVQVNPVPDSVVIRDGWPLYYYTAPGSFHFTAAGSYAIPVTLTIPVPGGCSIIKHLVDTVKGKALPVADFTTQYQGCLPFTATFTAGAAGDTSTLVQWNWRFGADKATTPVTTYGYNTTGKKTVALEVTSANGCKADTVKEFTLTQGVPPVAAFTVPATVCLPYGAAVFTNQSTYGGNINDLQFTWQFGEGGVATGKTPEYHYQSAGSYNVTLIATAADGCADTVSHPFAAFAYRPKAGLNVSATAICINNSISFTDASAPASGSSIRAYSWQLGDGAVSTQASPVKVYNTPGTFTIMHHVTSSDGCVSDTASATVTVYDTPKVDAGPDQSIIQGSGAVLRGNVVVNGAYTFEWSPVATLVSSNTLNPAASPPETQRYYLQATTGNMCTAKDSVLVTVLLSILPPNTFTPNGDGIHDTWVIEGLQTYRSATVQVFSRWGAKVFESKGYAVPWNGMQNGNPLPAGTYYYIINPGTPDKPRQTGTVTIIR</sequence>